<dbReference type="RefSeq" id="WP_106258541.1">
    <property type="nucleotide sequence ID" value="NZ_CAWNSW010000062.1"/>
</dbReference>
<gene>
    <name evidence="2" type="ORF">C7B82_21700</name>
</gene>
<sequence>MKILVEMTETNQCPMLQHWQADSLYKLSHVSGETPREAISSNTPSEAMTPLTRESTRELAARLPKNPLQ</sequence>
<feature type="region of interest" description="Disordered" evidence="1">
    <location>
        <begin position="32"/>
        <end position="69"/>
    </location>
</feature>
<reference evidence="3" key="1">
    <citation type="submission" date="2018-02" db="EMBL/GenBank/DDBJ databases">
        <authorList>
            <person name="Moore K."/>
            <person name="Momper L."/>
        </authorList>
    </citation>
    <scope>NUCLEOTIDE SEQUENCE [LARGE SCALE GENOMIC DNA]</scope>
    <source>
        <strain evidence="3">ULC18</strain>
    </source>
</reference>
<dbReference type="AlphaFoldDB" id="A0A2T1DZF0"/>
<dbReference type="Proteomes" id="UP000239576">
    <property type="component" value="Unassembled WGS sequence"/>
</dbReference>
<keyword evidence="3" id="KW-1185">Reference proteome</keyword>
<name>A0A2T1DZF0_9CYAN</name>
<proteinExistence type="predicted"/>
<dbReference type="EMBL" id="PVWK01000119">
    <property type="protein sequence ID" value="PSB25876.1"/>
    <property type="molecule type" value="Genomic_DNA"/>
</dbReference>
<protein>
    <submittedName>
        <fullName evidence="2">Uncharacterized protein</fullName>
    </submittedName>
</protein>
<evidence type="ECO:0000313" key="3">
    <source>
        <dbReference type="Proteomes" id="UP000239576"/>
    </source>
</evidence>
<reference evidence="2 3" key="2">
    <citation type="submission" date="2018-03" db="EMBL/GenBank/DDBJ databases">
        <title>The ancient ancestry and fast evolution of plastids.</title>
        <authorList>
            <person name="Moore K.R."/>
            <person name="Magnabosco C."/>
            <person name="Momper L."/>
            <person name="Gold D.A."/>
            <person name="Bosak T."/>
            <person name="Fournier G.P."/>
        </authorList>
    </citation>
    <scope>NUCLEOTIDE SEQUENCE [LARGE SCALE GENOMIC DNA]</scope>
    <source>
        <strain evidence="2 3">ULC18</strain>
    </source>
</reference>
<evidence type="ECO:0000313" key="2">
    <source>
        <dbReference type="EMBL" id="PSB25876.1"/>
    </source>
</evidence>
<organism evidence="2 3">
    <name type="scientific">Stenomitos frigidus ULC18</name>
    <dbReference type="NCBI Taxonomy" id="2107698"/>
    <lineage>
        <taxon>Bacteria</taxon>
        <taxon>Bacillati</taxon>
        <taxon>Cyanobacteriota</taxon>
        <taxon>Cyanophyceae</taxon>
        <taxon>Leptolyngbyales</taxon>
        <taxon>Leptolyngbyaceae</taxon>
        <taxon>Stenomitos</taxon>
    </lineage>
</organism>
<comment type="caution">
    <text evidence="2">The sequence shown here is derived from an EMBL/GenBank/DDBJ whole genome shotgun (WGS) entry which is preliminary data.</text>
</comment>
<accession>A0A2T1DZF0</accession>
<evidence type="ECO:0000256" key="1">
    <source>
        <dbReference type="SAM" id="MobiDB-lite"/>
    </source>
</evidence>